<dbReference type="GO" id="GO:0080043">
    <property type="term" value="F:quercetin 3-O-glucosyltransferase activity"/>
    <property type="evidence" value="ECO:0007669"/>
    <property type="project" value="TreeGrafter"/>
</dbReference>
<name>A0A5A7Q3Y7_STRAF</name>
<dbReference type="EMBL" id="BKCP01005738">
    <property type="protein sequence ID" value="GER39774.1"/>
    <property type="molecule type" value="Genomic_DNA"/>
</dbReference>
<keyword evidence="2" id="KW-0808">Transferase</keyword>
<dbReference type="Gene3D" id="3.40.50.2000">
    <property type="entry name" value="Glycogen Phosphorylase B"/>
    <property type="match status" value="2"/>
</dbReference>
<accession>A0A5A7Q3Y7</accession>
<dbReference type="OrthoDB" id="5835829at2759"/>
<evidence type="ECO:0000313" key="2">
    <source>
        <dbReference type="EMBL" id="GER39774.1"/>
    </source>
</evidence>
<protein>
    <submittedName>
        <fullName evidence="2">UDP-Glycosyltransferase superfamily protein</fullName>
    </submittedName>
</protein>
<dbReference type="AlphaFoldDB" id="A0A5A7Q3Y7"/>
<sequence>MALHSRMPTPLHLGLELPDLIGHEHQSYVSQWSIDHRRHDRLLLTVLSPPTSSHYRLRGHHNAHPQGYQCSFTLILRVTNAPSPPDHLGGGPTPKDILANPTFSGLLSKFFLQLQSAIVAFSILGCYWLLVALPGCPKACPSARIARGAAHRLLATHGSARSRFLSVTDWMAKFMAVKIIGSTVPCMYLDKRLAEDKTYGLSIFKTSDACMKWLDQKRSRSVIYVSFGSMAELGTEQTQELALALKETDNYFLWVARPSE</sequence>
<dbReference type="SUPFAM" id="SSF53756">
    <property type="entry name" value="UDP-Glycosyltransferase/glycogen phosphorylase"/>
    <property type="match status" value="1"/>
</dbReference>
<evidence type="ECO:0000313" key="3">
    <source>
        <dbReference type="Proteomes" id="UP000325081"/>
    </source>
</evidence>
<dbReference type="PANTHER" id="PTHR11926">
    <property type="entry name" value="GLUCOSYL/GLUCURONOSYL TRANSFERASES"/>
    <property type="match status" value="1"/>
</dbReference>
<comment type="similarity">
    <text evidence="1">Belongs to the UDP-glycosyltransferase family.</text>
</comment>
<reference evidence="3" key="1">
    <citation type="journal article" date="2019" name="Curr. Biol.">
        <title>Genome Sequence of Striga asiatica Provides Insight into the Evolution of Plant Parasitism.</title>
        <authorList>
            <person name="Yoshida S."/>
            <person name="Kim S."/>
            <person name="Wafula E.K."/>
            <person name="Tanskanen J."/>
            <person name="Kim Y.M."/>
            <person name="Honaas L."/>
            <person name="Yang Z."/>
            <person name="Spallek T."/>
            <person name="Conn C.E."/>
            <person name="Ichihashi Y."/>
            <person name="Cheong K."/>
            <person name="Cui S."/>
            <person name="Der J.P."/>
            <person name="Gundlach H."/>
            <person name="Jiao Y."/>
            <person name="Hori C."/>
            <person name="Ishida J.K."/>
            <person name="Kasahara H."/>
            <person name="Kiba T."/>
            <person name="Kim M.S."/>
            <person name="Koo N."/>
            <person name="Laohavisit A."/>
            <person name="Lee Y.H."/>
            <person name="Lumba S."/>
            <person name="McCourt P."/>
            <person name="Mortimer J.C."/>
            <person name="Mutuku J.M."/>
            <person name="Nomura T."/>
            <person name="Sasaki-Sekimoto Y."/>
            <person name="Seto Y."/>
            <person name="Wang Y."/>
            <person name="Wakatake T."/>
            <person name="Sakakibara H."/>
            <person name="Demura T."/>
            <person name="Yamaguchi S."/>
            <person name="Yoneyama K."/>
            <person name="Manabe R.I."/>
            <person name="Nelson D.C."/>
            <person name="Schulman A.H."/>
            <person name="Timko M.P."/>
            <person name="dePamphilis C.W."/>
            <person name="Choi D."/>
            <person name="Shirasu K."/>
        </authorList>
    </citation>
    <scope>NUCLEOTIDE SEQUENCE [LARGE SCALE GENOMIC DNA]</scope>
    <source>
        <strain evidence="3">cv. UVA1</strain>
    </source>
</reference>
<dbReference type="PANTHER" id="PTHR11926:SF1560">
    <property type="entry name" value="UDP-GLYCOSYLTRANSFERASE 74E1-RELATED"/>
    <property type="match status" value="1"/>
</dbReference>
<proteinExistence type="inferred from homology"/>
<dbReference type="Proteomes" id="UP000325081">
    <property type="component" value="Unassembled WGS sequence"/>
</dbReference>
<dbReference type="GO" id="GO:0080044">
    <property type="term" value="F:quercetin 7-O-glucosyltransferase activity"/>
    <property type="evidence" value="ECO:0007669"/>
    <property type="project" value="TreeGrafter"/>
</dbReference>
<keyword evidence="3" id="KW-1185">Reference proteome</keyword>
<comment type="caution">
    <text evidence="2">The sequence shown here is derived from an EMBL/GenBank/DDBJ whole genome shotgun (WGS) entry which is preliminary data.</text>
</comment>
<organism evidence="2 3">
    <name type="scientific">Striga asiatica</name>
    <name type="common">Asiatic witchweed</name>
    <name type="synonym">Buchnera asiatica</name>
    <dbReference type="NCBI Taxonomy" id="4170"/>
    <lineage>
        <taxon>Eukaryota</taxon>
        <taxon>Viridiplantae</taxon>
        <taxon>Streptophyta</taxon>
        <taxon>Embryophyta</taxon>
        <taxon>Tracheophyta</taxon>
        <taxon>Spermatophyta</taxon>
        <taxon>Magnoliopsida</taxon>
        <taxon>eudicotyledons</taxon>
        <taxon>Gunneridae</taxon>
        <taxon>Pentapetalae</taxon>
        <taxon>asterids</taxon>
        <taxon>lamiids</taxon>
        <taxon>Lamiales</taxon>
        <taxon>Orobanchaceae</taxon>
        <taxon>Buchnereae</taxon>
        <taxon>Striga</taxon>
    </lineage>
</organism>
<gene>
    <name evidence="2" type="ORF">STAS_16406</name>
</gene>
<evidence type="ECO:0000256" key="1">
    <source>
        <dbReference type="ARBA" id="ARBA00009995"/>
    </source>
</evidence>